<dbReference type="Pfam" id="PF25975">
    <property type="entry name" value="CzcB_C"/>
    <property type="match status" value="1"/>
</dbReference>
<gene>
    <name evidence="9" type="ORF">IFO71_01480</name>
</gene>
<keyword evidence="2" id="KW-0813">Transport</keyword>
<dbReference type="PANTHER" id="PTHR30097">
    <property type="entry name" value="CATION EFFLUX SYSTEM PROTEIN CUSB"/>
    <property type="match status" value="1"/>
</dbReference>
<evidence type="ECO:0000313" key="9">
    <source>
        <dbReference type="EMBL" id="MBD8524400.1"/>
    </source>
</evidence>
<organism evidence="9 10">
    <name type="scientific">Pseudomarimonas arenosa</name>
    <dbReference type="NCBI Taxonomy" id="2774145"/>
    <lineage>
        <taxon>Bacteria</taxon>
        <taxon>Pseudomonadati</taxon>
        <taxon>Pseudomonadota</taxon>
        <taxon>Gammaproteobacteria</taxon>
        <taxon>Lysobacterales</taxon>
        <taxon>Lysobacteraceae</taxon>
        <taxon>Pseudomarimonas</taxon>
    </lineage>
</organism>
<reference evidence="9 10" key="1">
    <citation type="submission" date="2020-09" db="EMBL/GenBank/DDBJ databases">
        <title>Pseudoxanthomonas sp. CAU 1598 isolated from sand of Yaerae Beach.</title>
        <authorList>
            <person name="Kim W."/>
        </authorList>
    </citation>
    <scope>NUCLEOTIDE SEQUENCE [LARGE SCALE GENOMIC DNA]</scope>
    <source>
        <strain evidence="9 10">CAU 1598</strain>
    </source>
</reference>
<comment type="caution">
    <text evidence="9">The sequence shown here is derived from an EMBL/GenBank/DDBJ whole genome shotgun (WGS) entry which is preliminary data.</text>
</comment>
<dbReference type="Pfam" id="PF25954">
    <property type="entry name" value="Beta-barrel_RND_2"/>
    <property type="match status" value="1"/>
</dbReference>
<dbReference type="GO" id="GO:0060003">
    <property type="term" value="P:copper ion export"/>
    <property type="evidence" value="ECO:0007669"/>
    <property type="project" value="TreeGrafter"/>
</dbReference>
<proteinExistence type="inferred from homology"/>
<dbReference type="PANTHER" id="PTHR30097:SF15">
    <property type="entry name" value="CATION EFFLUX SYSTEM PROTEIN CUSB"/>
    <property type="match status" value="1"/>
</dbReference>
<evidence type="ECO:0000256" key="4">
    <source>
        <dbReference type="ARBA" id="ARBA00023065"/>
    </source>
</evidence>
<dbReference type="InterPro" id="IPR006143">
    <property type="entry name" value="RND_pump_MFP"/>
</dbReference>
<dbReference type="NCBIfam" id="TIGR01730">
    <property type="entry name" value="RND_mfp"/>
    <property type="match status" value="1"/>
</dbReference>
<dbReference type="InterPro" id="IPR051909">
    <property type="entry name" value="MFP_Cation_Efflux"/>
</dbReference>
<dbReference type="Gene3D" id="2.40.30.170">
    <property type="match status" value="1"/>
</dbReference>
<evidence type="ECO:0000259" key="6">
    <source>
        <dbReference type="Pfam" id="PF25919"/>
    </source>
</evidence>
<keyword evidence="4" id="KW-0406">Ion transport</keyword>
<dbReference type="GO" id="GO:0030288">
    <property type="term" value="C:outer membrane-bounded periplasmic space"/>
    <property type="evidence" value="ECO:0007669"/>
    <property type="project" value="TreeGrafter"/>
</dbReference>
<dbReference type="InterPro" id="IPR058792">
    <property type="entry name" value="Beta-barrel_RND_2"/>
</dbReference>
<dbReference type="FunFam" id="2.40.420.20:FF:000003">
    <property type="entry name" value="Cation efflux system protein cusB"/>
    <property type="match status" value="1"/>
</dbReference>
<dbReference type="GO" id="GO:0015679">
    <property type="term" value="P:plasma membrane copper ion transport"/>
    <property type="evidence" value="ECO:0007669"/>
    <property type="project" value="TreeGrafter"/>
</dbReference>
<evidence type="ECO:0000313" key="10">
    <source>
        <dbReference type="Proteomes" id="UP000613768"/>
    </source>
</evidence>
<dbReference type="RefSeq" id="WP_192027748.1">
    <property type="nucleotide sequence ID" value="NZ_JACYTR010000002.1"/>
</dbReference>
<feature type="domain" description="CusB-like barrel-sandwich hybrid" evidence="6">
    <location>
        <begin position="129"/>
        <end position="252"/>
    </location>
</feature>
<accession>A0AAW3ZDN0</accession>
<dbReference type="EMBL" id="JACYTR010000002">
    <property type="protein sequence ID" value="MBD8524400.1"/>
    <property type="molecule type" value="Genomic_DNA"/>
</dbReference>
<dbReference type="GO" id="GO:0016020">
    <property type="term" value="C:membrane"/>
    <property type="evidence" value="ECO:0007669"/>
    <property type="project" value="InterPro"/>
</dbReference>
<feature type="compositionally biased region" description="Basic and acidic residues" evidence="5">
    <location>
        <begin position="422"/>
        <end position="438"/>
    </location>
</feature>
<keyword evidence="3" id="KW-0732">Signal</keyword>
<dbReference type="FunFam" id="2.40.30.170:FF:000010">
    <property type="entry name" value="Efflux RND transporter periplasmic adaptor subunit"/>
    <property type="match status" value="1"/>
</dbReference>
<dbReference type="GO" id="GO:0046914">
    <property type="term" value="F:transition metal ion binding"/>
    <property type="evidence" value="ECO:0007669"/>
    <property type="project" value="TreeGrafter"/>
</dbReference>
<evidence type="ECO:0000256" key="5">
    <source>
        <dbReference type="SAM" id="MobiDB-lite"/>
    </source>
</evidence>
<dbReference type="InterPro" id="IPR058649">
    <property type="entry name" value="CzcB_C"/>
</dbReference>
<protein>
    <submittedName>
        <fullName evidence="9">Efflux RND transporter periplasmic adaptor subunit</fullName>
    </submittedName>
</protein>
<dbReference type="InterPro" id="IPR058790">
    <property type="entry name" value="BSH_CusB"/>
</dbReference>
<evidence type="ECO:0000259" key="8">
    <source>
        <dbReference type="Pfam" id="PF25975"/>
    </source>
</evidence>
<feature type="region of interest" description="Disordered" evidence="5">
    <location>
        <begin position="411"/>
        <end position="457"/>
    </location>
</feature>
<feature type="domain" description="CusB-like beta-barrel" evidence="7">
    <location>
        <begin position="257"/>
        <end position="333"/>
    </location>
</feature>
<dbReference type="Pfam" id="PF25919">
    <property type="entry name" value="BSH_CusB"/>
    <property type="match status" value="1"/>
</dbReference>
<dbReference type="SUPFAM" id="SSF111369">
    <property type="entry name" value="HlyD-like secretion proteins"/>
    <property type="match status" value="1"/>
</dbReference>
<name>A0AAW3ZDN0_9GAMM</name>
<dbReference type="Proteomes" id="UP000613768">
    <property type="component" value="Unassembled WGS sequence"/>
</dbReference>
<evidence type="ECO:0000256" key="1">
    <source>
        <dbReference type="ARBA" id="ARBA00009477"/>
    </source>
</evidence>
<dbReference type="AlphaFoldDB" id="A0AAW3ZDN0"/>
<evidence type="ECO:0000259" key="7">
    <source>
        <dbReference type="Pfam" id="PF25954"/>
    </source>
</evidence>
<dbReference type="GO" id="GO:0022857">
    <property type="term" value="F:transmembrane transporter activity"/>
    <property type="evidence" value="ECO:0007669"/>
    <property type="project" value="InterPro"/>
</dbReference>
<evidence type="ECO:0000256" key="3">
    <source>
        <dbReference type="ARBA" id="ARBA00022729"/>
    </source>
</evidence>
<feature type="domain" description="CzcB-like C-terminal circularly permuted SH3-like" evidence="8">
    <location>
        <begin position="340"/>
        <end position="400"/>
    </location>
</feature>
<keyword evidence="10" id="KW-1185">Reference proteome</keyword>
<dbReference type="Gene3D" id="2.40.420.20">
    <property type="match status" value="1"/>
</dbReference>
<sequence length="457" mass="48546">MKTMNWVAIATIALSALGAGVWIGRASAPTSMSLESASAAERESEPKILYYRNPMGLPDTSPVPKKDSMGMDYIPVFDGEAPTEPGTVVLPPEKVQRLGVRTSLASRERLTAVVRASASVEVDETRQFVVAPRFDGWIERLHANQTGMAVRRGQPLMTLYSPELLAAQEEFRIADEAAKRLADSDPASAAAMNQLRDAANVRLRNWQVAGARLGGTGDPARLALNAPMDAIVIDKPVVEGDRFVAGQTVLRLADLSTVWVIAQVPVTQVGELSVGQAAVFETPTLPGASRQGQIDFIYPVVAMESRTVGVRLVLPNPDGQLRPGVYGEVTLQSRPDDDAVVVPRSAIIDSGTRQVVLVQIAEGRYEPRTVRIGRRTSDGVAVLEGLADGEAVVVSANFLIDAESNLTSALQGLTTGGEDDAHDAAHDSEDAAADHGSHATETTADPHAGHAGHGEEH</sequence>
<evidence type="ECO:0000256" key="2">
    <source>
        <dbReference type="ARBA" id="ARBA00022448"/>
    </source>
</evidence>
<comment type="similarity">
    <text evidence="1">Belongs to the membrane fusion protein (MFP) (TC 8.A.1) family.</text>
</comment>